<dbReference type="AlphaFoldDB" id="A0A2N5M9A7"/>
<gene>
    <name evidence="1" type="ORF">CUU66_05015</name>
</gene>
<name>A0A2N5M9A7_9BACI</name>
<organism evidence="1 2">
    <name type="scientific">Peribacillus deserti</name>
    <dbReference type="NCBI Taxonomy" id="673318"/>
    <lineage>
        <taxon>Bacteria</taxon>
        <taxon>Bacillati</taxon>
        <taxon>Bacillota</taxon>
        <taxon>Bacilli</taxon>
        <taxon>Bacillales</taxon>
        <taxon>Bacillaceae</taxon>
        <taxon>Peribacillus</taxon>
    </lineage>
</organism>
<dbReference type="OrthoDB" id="2974285at2"/>
<dbReference type="InterPro" id="IPR012655">
    <property type="entry name" value="YrzI"/>
</dbReference>
<protein>
    <submittedName>
        <fullName evidence="1">YrzI family protein</fullName>
    </submittedName>
</protein>
<reference evidence="1 2" key="1">
    <citation type="submission" date="2017-11" db="EMBL/GenBank/DDBJ databases">
        <title>Comparitive Functional Genomics of Dry Heat Resistant strains isolated from the Viking Spacecraft.</title>
        <authorList>
            <person name="Seuylemezian A."/>
            <person name="Cooper K."/>
            <person name="Vaishampayan P."/>
        </authorList>
    </citation>
    <scope>NUCLEOTIDE SEQUENCE [LARGE SCALE GENOMIC DNA]</scope>
    <source>
        <strain evidence="1 2">V1-29</strain>
    </source>
</reference>
<evidence type="ECO:0000313" key="1">
    <source>
        <dbReference type="EMBL" id="PLT30915.1"/>
    </source>
</evidence>
<dbReference type="RefSeq" id="WP_101640578.1">
    <property type="nucleotide sequence ID" value="NZ_PGUY01000014.1"/>
</dbReference>
<dbReference type="EMBL" id="PGUY01000014">
    <property type="protein sequence ID" value="PLT30915.1"/>
    <property type="molecule type" value="Genomic_DNA"/>
</dbReference>
<accession>A0A2N5M9A7</accession>
<sequence>MTINMLFFTIIIKHVKTSREEAFHQEQIRQWHDQNRDRIAKLQNIM</sequence>
<keyword evidence="2" id="KW-1185">Reference proteome</keyword>
<comment type="caution">
    <text evidence="1">The sequence shown here is derived from an EMBL/GenBank/DDBJ whole genome shotgun (WGS) entry which is preliminary data.</text>
</comment>
<evidence type="ECO:0000313" key="2">
    <source>
        <dbReference type="Proteomes" id="UP000234748"/>
    </source>
</evidence>
<proteinExistence type="predicted"/>
<dbReference type="Proteomes" id="UP000234748">
    <property type="component" value="Unassembled WGS sequence"/>
</dbReference>
<dbReference type="Pfam" id="PF09501">
    <property type="entry name" value="Bac_small_YrzI"/>
    <property type="match status" value="1"/>
</dbReference>